<evidence type="ECO:0000256" key="1">
    <source>
        <dbReference type="SAM" id="SignalP"/>
    </source>
</evidence>
<dbReference type="Proteomes" id="UP001432322">
    <property type="component" value="Unassembled WGS sequence"/>
</dbReference>
<dbReference type="EMBL" id="BTSY01000001">
    <property type="protein sequence ID" value="GMT11346.1"/>
    <property type="molecule type" value="Genomic_DNA"/>
</dbReference>
<proteinExistence type="predicted"/>
<feature type="non-terminal residue" evidence="2">
    <location>
        <position position="300"/>
    </location>
</feature>
<evidence type="ECO:0000313" key="2">
    <source>
        <dbReference type="EMBL" id="GMT11346.1"/>
    </source>
</evidence>
<comment type="caution">
    <text evidence="2">The sequence shown here is derived from an EMBL/GenBank/DDBJ whole genome shotgun (WGS) entry which is preliminary data.</text>
</comment>
<protein>
    <submittedName>
        <fullName evidence="2">Uncharacterized protein</fullName>
    </submittedName>
</protein>
<keyword evidence="1" id="KW-0732">Signal</keyword>
<organism evidence="2 3">
    <name type="scientific">Pristionchus fissidentatus</name>
    <dbReference type="NCBI Taxonomy" id="1538716"/>
    <lineage>
        <taxon>Eukaryota</taxon>
        <taxon>Metazoa</taxon>
        <taxon>Ecdysozoa</taxon>
        <taxon>Nematoda</taxon>
        <taxon>Chromadorea</taxon>
        <taxon>Rhabditida</taxon>
        <taxon>Rhabditina</taxon>
        <taxon>Diplogasteromorpha</taxon>
        <taxon>Diplogasteroidea</taxon>
        <taxon>Neodiplogasteridae</taxon>
        <taxon>Pristionchus</taxon>
    </lineage>
</organism>
<sequence length="300" mass="33130">MLLVLVSALLGSGAAIDVCSRSIRREIKWYYDDRWRMCLATRVDCVLLGGIPMTGRTMYDSEETCTLTHMQSRWISFSLRCPTDNRMVVYSRSNGDLVPYIFDARQCRGGNGGSDLCDSNEVCFSHSYFGWCCKRMPFEGEGPNAGTFRFTGYVDNAGGVDSHIDNAVATETLPPQPVNCNEDGPRGVVEWYRAPSSSSGCLARRGVCTRPAFPRSNPEMTFPTQQDCIDHHYPNYSFTYQFNCGSGDTVVTDWETGVPLVFSPQLCDGQHNSDFCNLDEYCARSATVASCCKIGGGAPS</sequence>
<name>A0AAV5UXW2_9BILA</name>
<reference evidence="2" key="1">
    <citation type="submission" date="2023-10" db="EMBL/GenBank/DDBJ databases">
        <title>Genome assembly of Pristionchus species.</title>
        <authorList>
            <person name="Yoshida K."/>
            <person name="Sommer R.J."/>
        </authorList>
    </citation>
    <scope>NUCLEOTIDE SEQUENCE</scope>
    <source>
        <strain evidence="2">RS5133</strain>
    </source>
</reference>
<dbReference type="AlphaFoldDB" id="A0AAV5UXW2"/>
<feature type="chain" id="PRO_5044011569" evidence="1">
    <location>
        <begin position="16"/>
        <end position="300"/>
    </location>
</feature>
<keyword evidence="3" id="KW-1185">Reference proteome</keyword>
<gene>
    <name evidence="2" type="ORF">PFISCL1PPCAC_2643</name>
</gene>
<evidence type="ECO:0000313" key="3">
    <source>
        <dbReference type="Proteomes" id="UP001432322"/>
    </source>
</evidence>
<feature type="signal peptide" evidence="1">
    <location>
        <begin position="1"/>
        <end position="15"/>
    </location>
</feature>
<accession>A0AAV5UXW2</accession>